<name>J3JD00_9EURY</name>
<dbReference type="InterPro" id="IPR013324">
    <property type="entry name" value="RNA_pol_sigma_r3/r4-like"/>
</dbReference>
<dbReference type="InterPro" id="IPR036388">
    <property type="entry name" value="WH-like_DNA-bd_sf"/>
</dbReference>
<evidence type="ECO:0000313" key="4">
    <source>
        <dbReference type="EMBL" id="EJN57056.1"/>
    </source>
</evidence>
<dbReference type="SUPFAM" id="SSF88659">
    <property type="entry name" value="Sigma3 and sigma4 domains of RNA polymerase sigma factors"/>
    <property type="match status" value="1"/>
</dbReference>
<accession>J3JD00</accession>
<keyword evidence="1" id="KW-0805">Transcription regulation</keyword>
<dbReference type="PANTHER" id="PTHR34236:SF1">
    <property type="entry name" value="DIMETHYL SULFOXIDE REDUCTASE TRANSCRIPTIONAL ACTIVATOR"/>
    <property type="match status" value="1"/>
</dbReference>
<dbReference type="EMBL" id="ALJD01000016">
    <property type="protein sequence ID" value="EJN57056.1"/>
    <property type="molecule type" value="Genomic_DNA"/>
</dbReference>
<sequence length="253" mass="29014">MGEKNERTNIHPLEKEVYFTMREVTLLIRHHGEPESDVTANYPQVTLSSRSSMTGRTNSRKRIIEVSGNPEVIPAFLEEFGEADPILDLEPLSPVDRDRVYVAMTYDAYQWDSISERLSDMEVHYRNGTTITAGWERWTLYLDDDDDINEIRTSLEAAGNDTELVRNVELSEVGVTNQLDMFEFVQELTPRQREVLTLAIREGYYERGRDTSIEELADIVGVAPTTAWEHLKRAEGKVMSELYDYLQSAPTSD</sequence>
<dbReference type="Gene3D" id="1.10.10.10">
    <property type="entry name" value="Winged helix-like DNA-binding domain superfamily/Winged helix DNA-binding domain"/>
    <property type="match status" value="1"/>
</dbReference>
<dbReference type="Proteomes" id="UP000007813">
    <property type="component" value="Unassembled WGS sequence"/>
</dbReference>
<reference evidence="4 5" key="1">
    <citation type="journal article" date="2012" name="J. Bacteriol.">
        <title>Draft Genome Sequence of the Extremely Halophilic Archaeon Halogranum salarium B-1T.</title>
        <authorList>
            <person name="Kim K.K."/>
            <person name="Lee K.C."/>
            <person name="Lee J.S."/>
        </authorList>
    </citation>
    <scope>NUCLEOTIDE SEQUENCE [LARGE SCALE GENOMIC DNA]</scope>
    <source>
        <strain evidence="4 5">B-1</strain>
    </source>
</reference>
<evidence type="ECO:0000256" key="1">
    <source>
        <dbReference type="ARBA" id="ARBA00023015"/>
    </source>
</evidence>
<dbReference type="AlphaFoldDB" id="J3JD00"/>
<protein>
    <recommendedName>
        <fullName evidence="3">HTH bat-type domain-containing protein</fullName>
    </recommendedName>
</protein>
<dbReference type="PANTHER" id="PTHR34236">
    <property type="entry name" value="DIMETHYL SULFOXIDE REDUCTASE TRANSCRIPTIONAL ACTIVATOR"/>
    <property type="match status" value="1"/>
</dbReference>
<evidence type="ECO:0000256" key="2">
    <source>
        <dbReference type="ARBA" id="ARBA00023163"/>
    </source>
</evidence>
<dbReference type="eggNOG" id="arCOG02274">
    <property type="taxonomic scope" value="Archaea"/>
</dbReference>
<evidence type="ECO:0000259" key="3">
    <source>
        <dbReference type="Pfam" id="PF04967"/>
    </source>
</evidence>
<evidence type="ECO:0000313" key="5">
    <source>
        <dbReference type="Proteomes" id="UP000007813"/>
    </source>
</evidence>
<dbReference type="InterPro" id="IPR007050">
    <property type="entry name" value="HTH_bacterioopsin"/>
</dbReference>
<gene>
    <name evidence="4" type="ORF">HSB1_44420</name>
</gene>
<comment type="caution">
    <text evidence="4">The sequence shown here is derived from an EMBL/GenBank/DDBJ whole genome shotgun (WGS) entry which is preliminary data.</text>
</comment>
<keyword evidence="2" id="KW-0804">Transcription</keyword>
<feature type="domain" description="HTH bat-type" evidence="3">
    <location>
        <begin position="188"/>
        <end position="239"/>
    </location>
</feature>
<proteinExistence type="predicted"/>
<organism evidence="4 5">
    <name type="scientific">Halogranum salarium B-1</name>
    <dbReference type="NCBI Taxonomy" id="1210908"/>
    <lineage>
        <taxon>Archaea</taxon>
        <taxon>Methanobacteriati</taxon>
        <taxon>Methanobacteriota</taxon>
        <taxon>Stenosarchaea group</taxon>
        <taxon>Halobacteria</taxon>
        <taxon>Halobacteriales</taxon>
        <taxon>Haloferacaceae</taxon>
    </lineage>
</organism>
<dbReference type="Pfam" id="PF04967">
    <property type="entry name" value="HTH_10"/>
    <property type="match status" value="1"/>
</dbReference>